<feature type="chain" id="PRO_5039416430" evidence="1">
    <location>
        <begin position="17"/>
        <end position="89"/>
    </location>
</feature>
<dbReference type="EMBL" id="JAIWYP010000003">
    <property type="protein sequence ID" value="KAH3857518.1"/>
    <property type="molecule type" value="Genomic_DNA"/>
</dbReference>
<protein>
    <submittedName>
        <fullName evidence="2">Uncharacterized protein</fullName>
    </submittedName>
</protein>
<feature type="signal peptide" evidence="1">
    <location>
        <begin position="1"/>
        <end position="16"/>
    </location>
</feature>
<sequence length="89" mass="9336">MKTLLIFAVTLAVCYAELCRDTSDCSHEVCGAGWHLTCHNFACTCLADSGSGGGTSTTCKLASDCQCDRDTPHCVDGHCRCGFRPGGGK</sequence>
<proteinExistence type="predicted"/>
<organism evidence="2 3">
    <name type="scientific">Dreissena polymorpha</name>
    <name type="common">Zebra mussel</name>
    <name type="synonym">Mytilus polymorpha</name>
    <dbReference type="NCBI Taxonomy" id="45954"/>
    <lineage>
        <taxon>Eukaryota</taxon>
        <taxon>Metazoa</taxon>
        <taxon>Spiralia</taxon>
        <taxon>Lophotrochozoa</taxon>
        <taxon>Mollusca</taxon>
        <taxon>Bivalvia</taxon>
        <taxon>Autobranchia</taxon>
        <taxon>Heteroconchia</taxon>
        <taxon>Euheterodonta</taxon>
        <taxon>Imparidentia</taxon>
        <taxon>Neoheterodontei</taxon>
        <taxon>Myida</taxon>
        <taxon>Dreissenoidea</taxon>
        <taxon>Dreissenidae</taxon>
        <taxon>Dreissena</taxon>
    </lineage>
</organism>
<evidence type="ECO:0000313" key="2">
    <source>
        <dbReference type="EMBL" id="KAH3857518.1"/>
    </source>
</evidence>
<comment type="caution">
    <text evidence="2">The sequence shown here is derived from an EMBL/GenBank/DDBJ whole genome shotgun (WGS) entry which is preliminary data.</text>
</comment>
<evidence type="ECO:0000256" key="1">
    <source>
        <dbReference type="SAM" id="SignalP"/>
    </source>
</evidence>
<keyword evidence="3" id="KW-1185">Reference proteome</keyword>
<gene>
    <name evidence="2" type="ORF">DPMN_100127</name>
</gene>
<dbReference type="OrthoDB" id="6093848at2759"/>
<dbReference type="AlphaFoldDB" id="A0A9D4R7X2"/>
<name>A0A9D4R7X2_DREPO</name>
<evidence type="ECO:0000313" key="3">
    <source>
        <dbReference type="Proteomes" id="UP000828390"/>
    </source>
</evidence>
<reference evidence="2" key="1">
    <citation type="journal article" date="2019" name="bioRxiv">
        <title>The Genome of the Zebra Mussel, Dreissena polymorpha: A Resource for Invasive Species Research.</title>
        <authorList>
            <person name="McCartney M.A."/>
            <person name="Auch B."/>
            <person name="Kono T."/>
            <person name="Mallez S."/>
            <person name="Zhang Y."/>
            <person name="Obille A."/>
            <person name="Becker A."/>
            <person name="Abrahante J.E."/>
            <person name="Garbe J."/>
            <person name="Badalamenti J.P."/>
            <person name="Herman A."/>
            <person name="Mangelson H."/>
            <person name="Liachko I."/>
            <person name="Sullivan S."/>
            <person name="Sone E.D."/>
            <person name="Koren S."/>
            <person name="Silverstein K.A.T."/>
            <person name="Beckman K.B."/>
            <person name="Gohl D.M."/>
        </authorList>
    </citation>
    <scope>NUCLEOTIDE SEQUENCE</scope>
    <source>
        <strain evidence="2">Duluth1</strain>
        <tissue evidence="2">Whole animal</tissue>
    </source>
</reference>
<keyword evidence="1" id="KW-0732">Signal</keyword>
<reference evidence="2" key="2">
    <citation type="submission" date="2020-11" db="EMBL/GenBank/DDBJ databases">
        <authorList>
            <person name="McCartney M.A."/>
            <person name="Auch B."/>
            <person name="Kono T."/>
            <person name="Mallez S."/>
            <person name="Becker A."/>
            <person name="Gohl D.M."/>
            <person name="Silverstein K.A.T."/>
            <person name="Koren S."/>
            <person name="Bechman K.B."/>
            <person name="Herman A."/>
            <person name="Abrahante J.E."/>
            <person name="Garbe J."/>
        </authorList>
    </citation>
    <scope>NUCLEOTIDE SEQUENCE</scope>
    <source>
        <strain evidence="2">Duluth1</strain>
        <tissue evidence="2">Whole animal</tissue>
    </source>
</reference>
<accession>A0A9D4R7X2</accession>
<dbReference type="Proteomes" id="UP000828390">
    <property type="component" value="Unassembled WGS sequence"/>
</dbReference>